<dbReference type="Pfam" id="PF16916">
    <property type="entry name" value="ZT_dimer"/>
    <property type="match status" value="1"/>
</dbReference>
<dbReference type="HOGENOM" id="CLU_013430_3_0_9"/>
<protein>
    <submittedName>
        <fullName evidence="10">Cation diffusion facilitator family transporter</fullName>
    </submittedName>
</protein>
<feature type="transmembrane region" description="Helical" evidence="7">
    <location>
        <begin position="9"/>
        <end position="33"/>
    </location>
</feature>
<accession>D7CLG1</accession>
<organism evidence="10 11">
    <name type="scientific">Syntrophothermus lipocalidus (strain DSM 12680 / TGB-C1)</name>
    <dbReference type="NCBI Taxonomy" id="643648"/>
    <lineage>
        <taxon>Bacteria</taxon>
        <taxon>Bacillati</taxon>
        <taxon>Bacillota</taxon>
        <taxon>Clostridia</taxon>
        <taxon>Eubacteriales</taxon>
        <taxon>Syntrophomonadaceae</taxon>
        <taxon>Syntrophothermus</taxon>
    </lineage>
</organism>
<dbReference type="GO" id="GO:0015341">
    <property type="term" value="F:zinc efflux antiporter activity"/>
    <property type="evidence" value="ECO:0007669"/>
    <property type="project" value="TreeGrafter"/>
</dbReference>
<evidence type="ECO:0000256" key="5">
    <source>
        <dbReference type="ARBA" id="ARBA00022989"/>
    </source>
</evidence>
<dbReference type="SUPFAM" id="SSF160240">
    <property type="entry name" value="Cation efflux protein cytoplasmic domain-like"/>
    <property type="match status" value="1"/>
</dbReference>
<dbReference type="InterPro" id="IPR058533">
    <property type="entry name" value="Cation_efflux_TM"/>
</dbReference>
<dbReference type="InterPro" id="IPR050291">
    <property type="entry name" value="CDF_Transporter"/>
</dbReference>
<comment type="similarity">
    <text evidence="2">Belongs to the cation diffusion facilitator (CDF) transporter (TC 2.A.4) family.</text>
</comment>
<keyword evidence="4 7" id="KW-0812">Transmembrane</keyword>
<dbReference type="RefSeq" id="WP_013174948.1">
    <property type="nucleotide sequence ID" value="NC_014220.1"/>
</dbReference>
<evidence type="ECO:0000256" key="2">
    <source>
        <dbReference type="ARBA" id="ARBA00008114"/>
    </source>
</evidence>
<gene>
    <name evidence="10" type="ordered locus">Slip_0766</name>
</gene>
<dbReference type="GO" id="GO:0005886">
    <property type="term" value="C:plasma membrane"/>
    <property type="evidence" value="ECO:0007669"/>
    <property type="project" value="TreeGrafter"/>
</dbReference>
<dbReference type="InterPro" id="IPR027470">
    <property type="entry name" value="Cation_efflux_CTD"/>
</dbReference>
<dbReference type="Pfam" id="PF01545">
    <property type="entry name" value="Cation_efflux"/>
    <property type="match status" value="1"/>
</dbReference>
<dbReference type="Gene3D" id="3.30.70.1350">
    <property type="entry name" value="Cation efflux protein, cytoplasmic domain"/>
    <property type="match status" value="1"/>
</dbReference>
<dbReference type="InterPro" id="IPR002524">
    <property type="entry name" value="Cation_efflux"/>
</dbReference>
<dbReference type="Gene3D" id="1.20.1510.10">
    <property type="entry name" value="Cation efflux protein transmembrane domain"/>
    <property type="match status" value="1"/>
</dbReference>
<dbReference type="OrthoDB" id="9806522at2"/>
<keyword evidence="11" id="KW-1185">Reference proteome</keyword>
<evidence type="ECO:0000256" key="3">
    <source>
        <dbReference type="ARBA" id="ARBA00022448"/>
    </source>
</evidence>
<evidence type="ECO:0000259" key="9">
    <source>
        <dbReference type="Pfam" id="PF16916"/>
    </source>
</evidence>
<name>D7CLG1_SYNLT</name>
<dbReference type="PANTHER" id="PTHR43840:SF15">
    <property type="entry name" value="MITOCHONDRIAL METAL TRANSPORTER 1-RELATED"/>
    <property type="match status" value="1"/>
</dbReference>
<dbReference type="NCBIfam" id="TIGR01297">
    <property type="entry name" value="CDF"/>
    <property type="match status" value="1"/>
</dbReference>
<evidence type="ECO:0000256" key="1">
    <source>
        <dbReference type="ARBA" id="ARBA00004141"/>
    </source>
</evidence>
<dbReference type="FunFam" id="1.20.1510.10:FF:000006">
    <property type="entry name" value="Divalent cation efflux transporter"/>
    <property type="match status" value="1"/>
</dbReference>
<dbReference type="GO" id="GO:0006882">
    <property type="term" value="P:intracellular zinc ion homeostasis"/>
    <property type="evidence" value="ECO:0007669"/>
    <property type="project" value="TreeGrafter"/>
</dbReference>
<dbReference type="InterPro" id="IPR036837">
    <property type="entry name" value="Cation_efflux_CTD_sf"/>
</dbReference>
<keyword evidence="6 7" id="KW-0472">Membrane</keyword>
<comment type="subcellular location">
    <subcellularLocation>
        <location evidence="1">Membrane</location>
        <topology evidence="1">Multi-pass membrane protein</topology>
    </subcellularLocation>
</comment>
<keyword evidence="5 7" id="KW-1133">Transmembrane helix</keyword>
<proteinExistence type="inferred from homology"/>
<evidence type="ECO:0000256" key="7">
    <source>
        <dbReference type="SAM" id="Phobius"/>
    </source>
</evidence>
<sequence>MMEKRVKAALVSVISNTFLVTAKLVVGFLIGSVSVISEGIHSANDLLASFIALFAVKSASKPPDEKHNFGHGKIENISGTIEGLLIFIAACLIIKEAIEKILHGGEPLALGWGIGVMGLSALVNLLVSSYLMRVAKATHSIALEADAIHLRTDVYTSAGVFAGLLLIHFTGWTMLDPIAAILVAMLIIRAAFELTSKAFVPLIDTALSEDEVSEIKAIIENYSDKFVEYHDLRTRRSGREKHIDFHLVAHSDSSIQEVHDLCDSIEDHIMREIPHSHVLIHCEPVCCCEGEEACQAADLTRSHA</sequence>
<dbReference type="Proteomes" id="UP000000378">
    <property type="component" value="Chromosome"/>
</dbReference>
<dbReference type="eggNOG" id="COG0053">
    <property type="taxonomic scope" value="Bacteria"/>
</dbReference>
<dbReference type="InterPro" id="IPR027469">
    <property type="entry name" value="Cation_efflux_TMD_sf"/>
</dbReference>
<feature type="transmembrane region" description="Helical" evidence="7">
    <location>
        <begin position="110"/>
        <end position="131"/>
    </location>
</feature>
<feature type="domain" description="Cation efflux protein transmembrane" evidence="8">
    <location>
        <begin position="10"/>
        <end position="202"/>
    </location>
</feature>
<evidence type="ECO:0000256" key="4">
    <source>
        <dbReference type="ARBA" id="ARBA00022692"/>
    </source>
</evidence>
<dbReference type="SUPFAM" id="SSF161111">
    <property type="entry name" value="Cation efflux protein transmembrane domain-like"/>
    <property type="match status" value="1"/>
</dbReference>
<dbReference type="KEGG" id="slp:Slip_0766"/>
<evidence type="ECO:0000256" key="6">
    <source>
        <dbReference type="ARBA" id="ARBA00023136"/>
    </source>
</evidence>
<dbReference type="STRING" id="643648.Slip_0766"/>
<evidence type="ECO:0000313" key="11">
    <source>
        <dbReference type="Proteomes" id="UP000000378"/>
    </source>
</evidence>
<dbReference type="GO" id="GO:0015093">
    <property type="term" value="F:ferrous iron transmembrane transporter activity"/>
    <property type="evidence" value="ECO:0007669"/>
    <property type="project" value="TreeGrafter"/>
</dbReference>
<keyword evidence="3" id="KW-0813">Transport</keyword>
<dbReference type="AlphaFoldDB" id="D7CLG1"/>
<reference evidence="10 11" key="2">
    <citation type="journal article" date="2010" name="Stand. Genomic Sci.">
        <title>Complete genome sequence of Syntrophothermus lipocalidus type strain (TGB-C1).</title>
        <authorList>
            <person name="Djao O.D."/>
            <person name="Zhang X."/>
            <person name="Lucas S."/>
            <person name="Lapidus A."/>
            <person name="Del Rio T.G."/>
            <person name="Nolan M."/>
            <person name="Tice H."/>
            <person name="Cheng J.F."/>
            <person name="Han C."/>
            <person name="Tapia R."/>
            <person name="Goodwin L."/>
            <person name="Pitluck S."/>
            <person name="Liolios K."/>
            <person name="Ivanova N."/>
            <person name="Mavromatis K."/>
            <person name="Mikhailova N."/>
            <person name="Ovchinnikova G."/>
            <person name="Pati A."/>
            <person name="Brambilla E."/>
            <person name="Chen A."/>
            <person name="Palaniappan K."/>
            <person name="Land M."/>
            <person name="Hauser L."/>
            <person name="Chang Y.J."/>
            <person name="Jeffries C.D."/>
            <person name="Rohde M."/>
            <person name="Sikorski J."/>
            <person name="Spring S."/>
            <person name="Goker M."/>
            <person name="Detter J.C."/>
            <person name="Woyke T."/>
            <person name="Bristow J."/>
            <person name="Eisen J.A."/>
            <person name="Markowitz V."/>
            <person name="Hugenholtz P."/>
            <person name="Kyrpides N.C."/>
            <person name="Klenk H.P."/>
        </authorList>
    </citation>
    <scope>NUCLEOTIDE SEQUENCE [LARGE SCALE GENOMIC DNA]</scope>
    <source>
        <strain evidence="11">DSM 12680 / TGB-C1</strain>
    </source>
</reference>
<evidence type="ECO:0000313" key="10">
    <source>
        <dbReference type="EMBL" id="ADI01546.1"/>
    </source>
</evidence>
<dbReference type="GO" id="GO:0015086">
    <property type="term" value="F:cadmium ion transmembrane transporter activity"/>
    <property type="evidence" value="ECO:0007669"/>
    <property type="project" value="TreeGrafter"/>
</dbReference>
<dbReference type="EMBL" id="CP002048">
    <property type="protein sequence ID" value="ADI01546.1"/>
    <property type="molecule type" value="Genomic_DNA"/>
</dbReference>
<dbReference type="PANTHER" id="PTHR43840">
    <property type="entry name" value="MITOCHONDRIAL METAL TRANSPORTER 1-RELATED"/>
    <property type="match status" value="1"/>
</dbReference>
<reference evidence="11" key="1">
    <citation type="journal article" date="2010" name="Stand. Genomic Sci.">
        <title>Complete genome sequence of Syntrophothermus lipocalidus type strain (TGB-C1T).</title>
        <authorList>
            <consortium name="US DOE Joint Genome Institute (JGI-PGF)"/>
            <person name="Djao O."/>
            <person name="Zhang X."/>
            <person name="Lucas S."/>
            <person name="Lapidus A."/>
            <person name="Glavina Del Rio T."/>
            <person name="Nolan M."/>
            <person name="Tice H."/>
            <person name="Cheng J."/>
            <person name="Han C."/>
            <person name="Tapia R."/>
            <person name="Goodwin L."/>
            <person name="Pitluck S."/>
            <person name="Liolios K."/>
            <person name="Ivanova N."/>
            <person name="Mavromatis K."/>
            <person name="Mikhailova N."/>
            <person name="Ovchinnikova G."/>
            <person name="Pati A."/>
            <person name="Brambilla E."/>
            <person name="Chen A."/>
            <person name="Palaniappan K."/>
            <person name="Land M."/>
            <person name="Hauser L."/>
            <person name="Chang Y."/>
            <person name="Jeffries C."/>
            <person name="Rohde M."/>
            <person name="Sikorski J."/>
            <person name="Spring S."/>
            <person name="Goker M."/>
            <person name="Detter J."/>
            <person name="Woyke T."/>
            <person name="Bristow J."/>
            <person name="Eisen J."/>
            <person name="Markowitz V."/>
            <person name="Hugenholtz P."/>
            <person name="Kyrpides N."/>
            <person name="Klenk H."/>
        </authorList>
    </citation>
    <scope>NUCLEOTIDE SEQUENCE [LARGE SCALE GENOMIC DNA]</scope>
    <source>
        <strain evidence="11">DSM 12680 / TGB-C1</strain>
    </source>
</reference>
<evidence type="ECO:0000259" key="8">
    <source>
        <dbReference type="Pfam" id="PF01545"/>
    </source>
</evidence>
<feature type="domain" description="Cation efflux protein cytoplasmic" evidence="9">
    <location>
        <begin position="207"/>
        <end position="284"/>
    </location>
</feature>